<keyword evidence="3" id="KW-1185">Reference proteome</keyword>
<dbReference type="InterPro" id="IPR009080">
    <property type="entry name" value="tRNAsynth_Ia_anticodon-bd"/>
</dbReference>
<dbReference type="Pfam" id="PF23493">
    <property type="entry name" value="CysS_C"/>
    <property type="match status" value="1"/>
</dbReference>
<evidence type="ECO:0000313" key="2">
    <source>
        <dbReference type="EMBL" id="GKV03234.1"/>
    </source>
</evidence>
<proteinExistence type="predicted"/>
<gene>
    <name evidence="2" type="ORF">SLEP1_g15574</name>
</gene>
<comment type="caution">
    <text evidence="2">The sequence shown here is derived from an EMBL/GenBank/DDBJ whole genome shotgun (WGS) entry which is preliminary data.</text>
</comment>
<accession>A0AAV5IYJ6</accession>
<dbReference type="GO" id="GO:0006423">
    <property type="term" value="P:cysteinyl-tRNA aminoacylation"/>
    <property type="evidence" value="ECO:0007669"/>
    <property type="project" value="TreeGrafter"/>
</dbReference>
<reference evidence="2 3" key="1">
    <citation type="journal article" date="2021" name="Commun. Biol.">
        <title>The genome of Shorea leprosula (Dipterocarpaceae) highlights the ecological relevance of drought in aseasonal tropical rainforests.</title>
        <authorList>
            <person name="Ng K.K.S."/>
            <person name="Kobayashi M.J."/>
            <person name="Fawcett J.A."/>
            <person name="Hatakeyama M."/>
            <person name="Paape T."/>
            <person name="Ng C.H."/>
            <person name="Ang C.C."/>
            <person name="Tnah L.H."/>
            <person name="Lee C.T."/>
            <person name="Nishiyama T."/>
            <person name="Sese J."/>
            <person name="O'Brien M.J."/>
            <person name="Copetti D."/>
            <person name="Mohd Noor M.I."/>
            <person name="Ong R.C."/>
            <person name="Putra M."/>
            <person name="Sireger I.Z."/>
            <person name="Indrioko S."/>
            <person name="Kosugi Y."/>
            <person name="Izuno A."/>
            <person name="Isagi Y."/>
            <person name="Lee S.L."/>
            <person name="Shimizu K.K."/>
        </authorList>
    </citation>
    <scope>NUCLEOTIDE SEQUENCE [LARGE SCALE GENOMIC DNA]</scope>
    <source>
        <strain evidence="2">214</strain>
    </source>
</reference>
<dbReference type="Proteomes" id="UP001054252">
    <property type="component" value="Unassembled WGS sequence"/>
</dbReference>
<evidence type="ECO:0000313" key="3">
    <source>
        <dbReference type="Proteomes" id="UP001054252"/>
    </source>
</evidence>
<dbReference type="SUPFAM" id="SSF47323">
    <property type="entry name" value="Anticodon-binding domain of a subclass of class I aminoacyl-tRNA synthetases"/>
    <property type="match status" value="1"/>
</dbReference>
<dbReference type="InterPro" id="IPR024909">
    <property type="entry name" value="Cys-tRNA/MSH_ligase"/>
</dbReference>
<dbReference type="GO" id="GO:0005737">
    <property type="term" value="C:cytoplasm"/>
    <property type="evidence" value="ECO:0007669"/>
    <property type="project" value="TreeGrafter"/>
</dbReference>
<dbReference type="InterPro" id="IPR056411">
    <property type="entry name" value="CysS_C"/>
</dbReference>
<feature type="domain" description="Cysteinyl-tRNA ligase anticodon binding" evidence="1">
    <location>
        <begin position="54"/>
        <end position="92"/>
    </location>
</feature>
<dbReference type="EMBL" id="BPVZ01000020">
    <property type="protein sequence ID" value="GKV03234.1"/>
    <property type="molecule type" value="Genomic_DNA"/>
</dbReference>
<evidence type="ECO:0000259" key="1">
    <source>
        <dbReference type="Pfam" id="PF23493"/>
    </source>
</evidence>
<dbReference type="PANTHER" id="PTHR10890">
    <property type="entry name" value="CYSTEINYL-TRNA SYNTHETASE"/>
    <property type="match status" value="1"/>
</dbReference>
<dbReference type="GO" id="GO:0004817">
    <property type="term" value="F:cysteine-tRNA ligase activity"/>
    <property type="evidence" value="ECO:0007669"/>
    <property type="project" value="TreeGrafter"/>
</dbReference>
<dbReference type="PANTHER" id="PTHR10890:SF25">
    <property type="entry name" value="CYSTEINE--TRNA LIGASE, CHLOROPLASTIC_MITOCHONDRIAL"/>
    <property type="match status" value="1"/>
</dbReference>
<organism evidence="2 3">
    <name type="scientific">Rubroshorea leprosula</name>
    <dbReference type="NCBI Taxonomy" id="152421"/>
    <lineage>
        <taxon>Eukaryota</taxon>
        <taxon>Viridiplantae</taxon>
        <taxon>Streptophyta</taxon>
        <taxon>Embryophyta</taxon>
        <taxon>Tracheophyta</taxon>
        <taxon>Spermatophyta</taxon>
        <taxon>Magnoliopsida</taxon>
        <taxon>eudicotyledons</taxon>
        <taxon>Gunneridae</taxon>
        <taxon>Pentapetalae</taxon>
        <taxon>rosids</taxon>
        <taxon>malvids</taxon>
        <taxon>Malvales</taxon>
        <taxon>Dipterocarpaceae</taxon>
        <taxon>Rubroshorea</taxon>
    </lineage>
</organism>
<name>A0AAV5IYJ6_9ROSI</name>
<sequence length="107" mass="12101">MRIESLAALEKIIREVLVVLGLMPMSYSEVLQQLREKALKRARLTEDQVLQKIEERTAARKNKDYEKSDAIRKDLAAIGIALMDTPEGTSWRPAIPLALQEQQVTAV</sequence>
<dbReference type="AlphaFoldDB" id="A0AAV5IYJ6"/>
<dbReference type="Gene3D" id="1.20.120.1910">
    <property type="entry name" value="Cysteine-tRNA ligase, C-terminal anti-codon recognition domain"/>
    <property type="match status" value="1"/>
</dbReference>
<dbReference type="GO" id="GO:0005524">
    <property type="term" value="F:ATP binding"/>
    <property type="evidence" value="ECO:0007669"/>
    <property type="project" value="InterPro"/>
</dbReference>
<protein>
    <recommendedName>
        <fullName evidence="1">Cysteinyl-tRNA ligase anticodon binding domain-containing protein</fullName>
    </recommendedName>
</protein>